<keyword evidence="7" id="KW-1185">Reference proteome</keyword>
<evidence type="ECO:0000256" key="2">
    <source>
        <dbReference type="ARBA" id="ARBA00022723"/>
    </source>
</evidence>
<dbReference type="AlphaFoldDB" id="A0A1M4ZQ83"/>
<dbReference type="InterPro" id="IPR002591">
    <property type="entry name" value="Phosphodiest/P_Trfase"/>
</dbReference>
<protein>
    <submittedName>
        <fullName evidence="6">Type I phosphodiesterase / nucleotide pyrophosphatase</fullName>
    </submittedName>
</protein>
<dbReference type="NCBIfam" id="NF042991">
    <property type="entry name" value="alk_phos_PafA"/>
    <property type="match status" value="1"/>
</dbReference>
<accession>A0A1M4ZQ83</accession>
<feature type="binding site" evidence="5">
    <location>
        <position position="102"/>
    </location>
    <ligand>
        <name>substrate</name>
    </ligand>
</feature>
<evidence type="ECO:0000256" key="1">
    <source>
        <dbReference type="ARBA" id="ARBA00022553"/>
    </source>
</evidence>
<dbReference type="PIRSF" id="PIRSF031924">
    <property type="entry name" value="Pi-irrepressible_AP"/>
    <property type="match status" value="1"/>
</dbReference>
<dbReference type="Proteomes" id="UP000184236">
    <property type="component" value="Unassembled WGS sequence"/>
</dbReference>
<dbReference type="EMBL" id="FQVO01000010">
    <property type="protein sequence ID" value="SHF20171.1"/>
    <property type="molecule type" value="Genomic_DNA"/>
</dbReference>
<dbReference type="GO" id="GO:0046872">
    <property type="term" value="F:metal ion binding"/>
    <property type="evidence" value="ECO:0007669"/>
    <property type="project" value="UniProtKB-KW"/>
</dbReference>
<keyword evidence="2" id="KW-0479">Metal-binding</keyword>
<name>A0A1M4ZQ83_9FLAO</name>
<evidence type="ECO:0000313" key="6">
    <source>
        <dbReference type="EMBL" id="SHF20171.1"/>
    </source>
</evidence>
<dbReference type="RefSeq" id="WP_072885401.1">
    <property type="nucleotide sequence ID" value="NZ_FQVO01000010.1"/>
</dbReference>
<organism evidence="6 7">
    <name type="scientific">Chryseobacterium takakiae</name>
    <dbReference type="NCBI Taxonomy" id="1302685"/>
    <lineage>
        <taxon>Bacteria</taxon>
        <taxon>Pseudomonadati</taxon>
        <taxon>Bacteroidota</taxon>
        <taxon>Flavobacteriia</taxon>
        <taxon>Flavobacteriales</taxon>
        <taxon>Weeksellaceae</taxon>
        <taxon>Chryseobacterium group</taxon>
        <taxon>Chryseobacterium</taxon>
    </lineage>
</organism>
<feature type="active site" description="Phosphothreonine intermediate" evidence="4">
    <location>
        <position position="81"/>
    </location>
</feature>
<dbReference type="STRING" id="1302685.SAMN05444408_110182"/>
<dbReference type="OrthoDB" id="9766127at2"/>
<dbReference type="SUPFAM" id="SSF53649">
    <property type="entry name" value="Alkaline phosphatase-like"/>
    <property type="match status" value="1"/>
</dbReference>
<dbReference type="Gene3D" id="3.30.1360.150">
    <property type="match status" value="1"/>
</dbReference>
<evidence type="ECO:0000256" key="5">
    <source>
        <dbReference type="PIRSR" id="PIRSR031924-51"/>
    </source>
</evidence>
<reference evidence="7" key="1">
    <citation type="submission" date="2016-11" db="EMBL/GenBank/DDBJ databases">
        <authorList>
            <person name="Varghese N."/>
            <person name="Submissions S."/>
        </authorList>
    </citation>
    <scope>NUCLEOTIDE SEQUENCE [LARGE SCALE GENOMIC DNA]</scope>
    <source>
        <strain evidence="7">DSM 26898</strain>
    </source>
</reference>
<dbReference type="GO" id="GO:0004035">
    <property type="term" value="F:alkaline phosphatase activity"/>
    <property type="evidence" value="ECO:0007669"/>
    <property type="project" value="InterPro"/>
</dbReference>
<dbReference type="CDD" id="cd16016">
    <property type="entry name" value="AP-SPAP"/>
    <property type="match status" value="1"/>
</dbReference>
<dbReference type="PANTHER" id="PTHR10151:SF120">
    <property type="entry name" value="BIS(5'-ADENOSYL)-TRIPHOSPHATASE"/>
    <property type="match status" value="1"/>
</dbReference>
<evidence type="ECO:0000256" key="3">
    <source>
        <dbReference type="ARBA" id="ARBA00022729"/>
    </source>
</evidence>
<gene>
    <name evidence="6" type="ORF">SAMN05444408_110182</name>
</gene>
<dbReference type="InterPro" id="IPR026263">
    <property type="entry name" value="Alkaline_phosphatase_prok"/>
</dbReference>
<proteinExistence type="predicted"/>
<feature type="binding site" evidence="5">
    <location>
        <begin position="164"/>
        <end position="166"/>
    </location>
    <ligand>
        <name>substrate</name>
    </ligand>
</feature>
<keyword evidence="1 4" id="KW-0597">Phosphoprotein</keyword>
<sequence length="548" mass="61008">MLRKISIATAVILSVTAINAQKIKNSRLERPKLVVGLVVDQMRWDYLYRYYNKYGNDGFKRLLNTGYSLNNVHIPYVPTVTALGHACIYTGSVPAIHGIAGNDWTDKETGKNVYCTTDDSVKPVGTTNAKVGSHSPKNLWSTTISDELRMATNFQGKVIGVSLKDRASILPAGHTPNGAFWFDDSTGDFITSSWYMNDLPQWIKAFNAQKMPEKLVANGWNTLLPIDQYTESSPDNSAWEGLLGSAKTPVFPYSNLAADYKNKKDNIRYTPFGNTLTLKLAEAAIEGEKLGSDDVVDMLAVNLASTDYAGHKFGPNSIEVEDVYLRLDQDLAQFFNYLDSKVGKGQYTVFLSADHGGAHSVGFLQEHKINTGFFGDGMEKNMNDKLKEKFGVDKLINAIDNYQIYFDRKLLKEHKLDLDAVRDFTVEEIENDPNDLYAVSVTKVQQSTIPEPIKQRIINGINRQRSGDIQLISHDSMLPPYSKTGTTHSVWNSYDSHIPLIFMGWGIQHGESNNAYFMTDIAPTVSSLLKIQFPSGNIGNPITEVIGK</sequence>
<dbReference type="Gene3D" id="3.40.720.10">
    <property type="entry name" value="Alkaline Phosphatase, subunit A"/>
    <property type="match status" value="1"/>
</dbReference>
<dbReference type="PANTHER" id="PTHR10151">
    <property type="entry name" value="ECTONUCLEOTIDE PYROPHOSPHATASE/PHOSPHODIESTERASE"/>
    <property type="match status" value="1"/>
</dbReference>
<dbReference type="Pfam" id="PF01663">
    <property type="entry name" value="Phosphodiest"/>
    <property type="match status" value="1"/>
</dbReference>
<evidence type="ECO:0000313" key="7">
    <source>
        <dbReference type="Proteomes" id="UP000184236"/>
    </source>
</evidence>
<dbReference type="InterPro" id="IPR017850">
    <property type="entry name" value="Alkaline_phosphatase_core_sf"/>
</dbReference>
<keyword evidence="3" id="KW-0732">Signal</keyword>
<evidence type="ECO:0000256" key="4">
    <source>
        <dbReference type="PIRSR" id="PIRSR031924-50"/>
    </source>
</evidence>